<dbReference type="InterPro" id="IPR012961">
    <property type="entry name" value="Ski2/MTR4_C"/>
</dbReference>
<evidence type="ECO:0000256" key="2">
    <source>
        <dbReference type="ARBA" id="ARBA00022801"/>
    </source>
</evidence>
<feature type="compositionally biased region" description="Basic and acidic residues" evidence="5">
    <location>
        <begin position="53"/>
        <end position="79"/>
    </location>
</feature>
<dbReference type="InterPro" id="IPR011545">
    <property type="entry name" value="DEAD/DEAH_box_helicase_dom"/>
</dbReference>
<accession>A0A518D1T8</accession>
<evidence type="ECO:0000259" key="7">
    <source>
        <dbReference type="PROSITE" id="PS51194"/>
    </source>
</evidence>
<name>A0A518D1T8_9BACT</name>
<evidence type="ECO:0000256" key="3">
    <source>
        <dbReference type="ARBA" id="ARBA00022806"/>
    </source>
</evidence>
<keyword evidence="3 8" id="KW-0347">Helicase</keyword>
<dbReference type="EMBL" id="CP036290">
    <property type="protein sequence ID" value="QDU85437.1"/>
    <property type="molecule type" value="Genomic_DNA"/>
</dbReference>
<dbReference type="SUPFAM" id="SSF52540">
    <property type="entry name" value="P-loop containing nucleoside triphosphate hydrolases"/>
    <property type="match status" value="1"/>
</dbReference>
<feature type="domain" description="Helicase ATP-binding" evidence="6">
    <location>
        <begin position="100"/>
        <end position="257"/>
    </location>
</feature>
<dbReference type="Pfam" id="PF00271">
    <property type="entry name" value="Helicase_C"/>
    <property type="match status" value="1"/>
</dbReference>
<dbReference type="PROSITE" id="PS51192">
    <property type="entry name" value="HELICASE_ATP_BIND_1"/>
    <property type="match status" value="1"/>
</dbReference>
<dbReference type="SMART" id="SM01142">
    <property type="entry name" value="DSHCT"/>
    <property type="match status" value="1"/>
</dbReference>
<feature type="domain" description="Helicase C-terminal" evidence="7">
    <location>
        <begin position="332"/>
        <end position="528"/>
    </location>
</feature>
<organism evidence="8 9">
    <name type="scientific">Rohdeia mirabilis</name>
    <dbReference type="NCBI Taxonomy" id="2528008"/>
    <lineage>
        <taxon>Bacteria</taxon>
        <taxon>Pseudomonadati</taxon>
        <taxon>Planctomycetota</taxon>
        <taxon>Planctomycetia</taxon>
        <taxon>Planctomycetia incertae sedis</taxon>
        <taxon>Rohdeia</taxon>
    </lineage>
</organism>
<evidence type="ECO:0000256" key="4">
    <source>
        <dbReference type="ARBA" id="ARBA00022840"/>
    </source>
</evidence>
<dbReference type="Pfam" id="PF08148">
    <property type="entry name" value="DSHCT"/>
    <property type="match status" value="1"/>
</dbReference>
<evidence type="ECO:0000313" key="8">
    <source>
        <dbReference type="EMBL" id="QDU85437.1"/>
    </source>
</evidence>
<keyword evidence="9" id="KW-1185">Reference proteome</keyword>
<dbReference type="RefSeq" id="WP_145188783.1">
    <property type="nucleotide sequence ID" value="NZ_CP036290.1"/>
</dbReference>
<dbReference type="InterPro" id="IPR003593">
    <property type="entry name" value="AAA+_ATPase"/>
</dbReference>
<evidence type="ECO:0000256" key="1">
    <source>
        <dbReference type="ARBA" id="ARBA00022741"/>
    </source>
</evidence>
<dbReference type="PROSITE" id="PS51194">
    <property type="entry name" value="HELICASE_CTER"/>
    <property type="match status" value="1"/>
</dbReference>
<feature type="compositionally biased region" description="Basic residues" evidence="5">
    <location>
        <begin position="21"/>
        <end position="31"/>
    </location>
</feature>
<keyword evidence="2" id="KW-0378">Hydrolase</keyword>
<proteinExistence type="predicted"/>
<dbReference type="PANTHER" id="PTHR12131:SF1">
    <property type="entry name" value="ATP-DEPENDENT RNA HELICASE SUPV3L1, MITOCHONDRIAL-RELATED"/>
    <property type="match status" value="1"/>
</dbReference>
<dbReference type="CDD" id="cd18795">
    <property type="entry name" value="SF2_C_Ski2"/>
    <property type="match status" value="1"/>
</dbReference>
<dbReference type="SMART" id="SM00382">
    <property type="entry name" value="AAA"/>
    <property type="match status" value="1"/>
</dbReference>
<dbReference type="GO" id="GO:0016787">
    <property type="term" value="F:hydrolase activity"/>
    <property type="evidence" value="ECO:0007669"/>
    <property type="project" value="UniProtKB-KW"/>
</dbReference>
<dbReference type="Pfam" id="PF00270">
    <property type="entry name" value="DEAD"/>
    <property type="match status" value="1"/>
</dbReference>
<dbReference type="InterPro" id="IPR001650">
    <property type="entry name" value="Helicase_C-like"/>
</dbReference>
<dbReference type="InterPro" id="IPR050699">
    <property type="entry name" value="RNA-DNA_Helicase"/>
</dbReference>
<keyword evidence="4" id="KW-0067">ATP-binding</keyword>
<dbReference type="AlphaFoldDB" id="A0A518D1T8"/>
<dbReference type="SMART" id="SM00487">
    <property type="entry name" value="DEXDc"/>
    <property type="match status" value="1"/>
</dbReference>
<dbReference type="OrthoDB" id="9807155at2"/>
<keyword evidence="1" id="KW-0547">Nucleotide-binding</keyword>
<feature type="region of interest" description="Disordered" evidence="5">
    <location>
        <begin position="1"/>
        <end position="86"/>
    </location>
</feature>
<dbReference type="InterPro" id="IPR014001">
    <property type="entry name" value="Helicase_ATP-bd"/>
</dbReference>
<dbReference type="PANTHER" id="PTHR12131">
    <property type="entry name" value="ATP-DEPENDENT RNA AND DNA HELICASE"/>
    <property type="match status" value="1"/>
</dbReference>
<dbReference type="Gene3D" id="3.40.50.300">
    <property type="entry name" value="P-loop containing nucleotide triphosphate hydrolases"/>
    <property type="match status" value="2"/>
</dbReference>
<dbReference type="Proteomes" id="UP000319342">
    <property type="component" value="Chromosome"/>
</dbReference>
<evidence type="ECO:0000313" key="9">
    <source>
        <dbReference type="Proteomes" id="UP000319342"/>
    </source>
</evidence>
<dbReference type="GO" id="GO:0003676">
    <property type="term" value="F:nucleic acid binding"/>
    <property type="evidence" value="ECO:0007669"/>
    <property type="project" value="InterPro"/>
</dbReference>
<feature type="compositionally biased region" description="Basic and acidic residues" evidence="5">
    <location>
        <begin position="1"/>
        <end position="20"/>
    </location>
</feature>
<dbReference type="GO" id="GO:0005524">
    <property type="term" value="F:ATP binding"/>
    <property type="evidence" value="ECO:0007669"/>
    <property type="project" value="UniProtKB-KW"/>
</dbReference>
<reference evidence="8 9" key="1">
    <citation type="submission" date="2019-02" db="EMBL/GenBank/DDBJ databases">
        <title>Deep-cultivation of Planctomycetes and their phenomic and genomic characterization uncovers novel biology.</title>
        <authorList>
            <person name="Wiegand S."/>
            <person name="Jogler M."/>
            <person name="Boedeker C."/>
            <person name="Pinto D."/>
            <person name="Vollmers J."/>
            <person name="Rivas-Marin E."/>
            <person name="Kohn T."/>
            <person name="Peeters S.H."/>
            <person name="Heuer A."/>
            <person name="Rast P."/>
            <person name="Oberbeckmann S."/>
            <person name="Bunk B."/>
            <person name="Jeske O."/>
            <person name="Meyerdierks A."/>
            <person name="Storesund J.E."/>
            <person name="Kallscheuer N."/>
            <person name="Luecker S."/>
            <person name="Lage O.M."/>
            <person name="Pohl T."/>
            <person name="Merkel B.J."/>
            <person name="Hornburger P."/>
            <person name="Mueller R.-W."/>
            <person name="Bruemmer F."/>
            <person name="Labrenz M."/>
            <person name="Spormann A.M."/>
            <person name="Op den Camp H."/>
            <person name="Overmann J."/>
            <person name="Amann R."/>
            <person name="Jetten M.S.M."/>
            <person name="Mascher T."/>
            <person name="Medema M.H."/>
            <person name="Devos D.P."/>
            <person name="Kaster A.-K."/>
            <person name="Ovreas L."/>
            <person name="Rohde M."/>
            <person name="Galperin M.Y."/>
            <person name="Jogler C."/>
        </authorList>
    </citation>
    <scope>NUCLEOTIDE SEQUENCE [LARGE SCALE GENOMIC DNA]</scope>
    <source>
        <strain evidence="8 9">Pla163</strain>
    </source>
</reference>
<protein>
    <submittedName>
        <fullName evidence="8">Ski2-like helicase</fullName>
    </submittedName>
</protein>
<dbReference type="GO" id="GO:0004386">
    <property type="term" value="F:helicase activity"/>
    <property type="evidence" value="ECO:0007669"/>
    <property type="project" value="UniProtKB-KW"/>
</dbReference>
<gene>
    <name evidence="8" type="ORF">Pla163_25670</name>
</gene>
<evidence type="ECO:0000256" key="5">
    <source>
        <dbReference type="SAM" id="MobiDB-lite"/>
    </source>
</evidence>
<dbReference type="SMART" id="SM00490">
    <property type="entry name" value="HELICc"/>
    <property type="match status" value="1"/>
</dbReference>
<sequence>MSNSKDERDGLGPKDKDSGRSRSRRGSRGRGPRGDESRKGASASGPASVDEAPAPREPVRERERAPRDGADERPRRAADRTGAPTTFKGFTLSAFQLQAVRAIEEGHDVLLSAPTGSGKTLVAEYAIHKSVERGKRCIYTAPIKALSNQKYRDFRDDPDIDVGLMTGDVTIHPGAQVLIMTTEILRNSMLENPDSVKDVEYVIFDEVHYMDDPERGTVWEESLIFAPPSIRFICLSATIDNLGQLGAWIEEIRTHELTIISSTKRPVPLKHRFYLPDVGIFDEHKLPRVRKQVKDAAGRSERGGSRRRATFAERMKRRDDARRNETRGFAVLLDELIADKNTPILVFSFSRKDCERLALVNKHRRLLDREESERMEQLLRATMAGFELDEKQMIGELFQLCLRGIAYHHAGMLPVYKEVVERLFTSGLLKLLFTTETFAVGINMPARTVAFYGLRKFDGETFDYLRTRDYLQMAGRAGRQGIDSEGLVVSRLDEKDLVEAPLERLVRGKPEPVESRFRLSYSAILHLIEGLGRERLFEAWQKSFNQFQHREGGRKARERNAHIQKRFLEGLLGFLHEAGFLEEDDEGREVLAPKARVARQVYGFELQTAEWLWRGVLEEVDAAGLAVLFVGLVFEDRRRFNEERIPQRMYGGVRRHAEQIIGKLAKRESQFSVPVALKQPDWGLTPAVVAWMRGAPFDELQDEVDIPAGDMCRCFRMALQVMRQLRSALDSSYDLPDRLSEAIEALGRDEVDARRQLELG</sequence>
<dbReference type="InterPro" id="IPR027417">
    <property type="entry name" value="P-loop_NTPase"/>
</dbReference>
<dbReference type="Gene3D" id="1.10.3380.30">
    <property type="match status" value="1"/>
</dbReference>
<feature type="region of interest" description="Disordered" evidence="5">
    <location>
        <begin position="292"/>
        <end position="319"/>
    </location>
</feature>
<evidence type="ECO:0000259" key="6">
    <source>
        <dbReference type="PROSITE" id="PS51192"/>
    </source>
</evidence>